<dbReference type="EMBL" id="CADCXU010030608">
    <property type="protein sequence ID" value="CAB0016816.1"/>
    <property type="molecule type" value="Genomic_DNA"/>
</dbReference>
<keyword evidence="3" id="KW-1185">Reference proteome</keyword>
<reference evidence="2 3" key="1">
    <citation type="submission" date="2020-02" db="EMBL/GenBank/DDBJ databases">
        <authorList>
            <person name="Ferguson B K."/>
        </authorList>
    </citation>
    <scope>NUCLEOTIDE SEQUENCE [LARGE SCALE GENOMIC DNA]</scope>
</reference>
<proteinExistence type="predicted"/>
<sequence length="264" mass="30072">MIRVFKVMSFWCGHLGLGKVNCSLRSCFSPANRRCPGRALPPSTILHPTLELLSSIIERFLTVRSPPPPITDNGVRGNGIESNCESDSPGVSPNPKSSTGSRGLCIPTRSITRRDSRINTLINCNIFLYGLQKGWEIRRSMFSFDLIGIGLHVDTRRLSFRPSAVKRAPRQIREMLRQSHSRFSTANDNRTREPSSAGRSWSFCPHFTEARSVTLWRHQFSALSRQQYSMLVYQNLRRRNMESTMRRIFLPQNTSVQTSKSKNV</sequence>
<gene>
    <name evidence="2" type="ORF">NTEN_LOCUS20943</name>
</gene>
<protein>
    <submittedName>
        <fullName evidence="2">Uncharacterized protein</fullName>
    </submittedName>
</protein>
<organism evidence="2 3">
    <name type="scientific">Nesidiocoris tenuis</name>
    <dbReference type="NCBI Taxonomy" id="355587"/>
    <lineage>
        <taxon>Eukaryota</taxon>
        <taxon>Metazoa</taxon>
        <taxon>Ecdysozoa</taxon>
        <taxon>Arthropoda</taxon>
        <taxon>Hexapoda</taxon>
        <taxon>Insecta</taxon>
        <taxon>Pterygota</taxon>
        <taxon>Neoptera</taxon>
        <taxon>Paraneoptera</taxon>
        <taxon>Hemiptera</taxon>
        <taxon>Heteroptera</taxon>
        <taxon>Panheteroptera</taxon>
        <taxon>Cimicomorpha</taxon>
        <taxon>Miridae</taxon>
        <taxon>Dicyphina</taxon>
        <taxon>Nesidiocoris</taxon>
    </lineage>
</organism>
<evidence type="ECO:0000256" key="1">
    <source>
        <dbReference type="SAM" id="MobiDB-lite"/>
    </source>
</evidence>
<accession>A0A6H5HH66</accession>
<evidence type="ECO:0000313" key="3">
    <source>
        <dbReference type="Proteomes" id="UP000479000"/>
    </source>
</evidence>
<dbReference type="AlphaFoldDB" id="A0A6H5HH66"/>
<dbReference type="Proteomes" id="UP000479000">
    <property type="component" value="Unassembled WGS sequence"/>
</dbReference>
<evidence type="ECO:0000313" key="2">
    <source>
        <dbReference type="EMBL" id="CAB0016816.1"/>
    </source>
</evidence>
<feature type="compositionally biased region" description="Polar residues" evidence="1">
    <location>
        <begin position="80"/>
        <end position="101"/>
    </location>
</feature>
<feature type="region of interest" description="Disordered" evidence="1">
    <location>
        <begin position="68"/>
        <end position="103"/>
    </location>
</feature>
<name>A0A6H5HH66_9HEMI</name>
<feature type="region of interest" description="Disordered" evidence="1">
    <location>
        <begin position="180"/>
        <end position="199"/>
    </location>
</feature>